<protein>
    <submittedName>
        <fullName evidence="1">Uncharacterized protein</fullName>
    </submittedName>
</protein>
<evidence type="ECO:0000313" key="1">
    <source>
        <dbReference type="EMBL" id="SDL18105.1"/>
    </source>
</evidence>
<keyword evidence="2" id="KW-1185">Reference proteome</keyword>
<dbReference type="AlphaFoldDB" id="A0A1G9HZ46"/>
<sequence length="305" mass="35921">MAKMISESFVYDLKEGCLCKILKYVKADSTLQFEIRKNYINIYYRGGSLIKIKEISENLYNAYFDKNYITSNDSEGVIIQCIEDIDSIEKTRKLIEFIPKIKQQMDFWMKLKKPDGGEREYKHIVAKENNSGNVGKYSDYFICDIEYTGHLNKEEDYKFDMIGVKWPANSKSRENNDSLSLCIIGMKHNEYEDFNITNYSSKIYEFIICEEKLNRLKEDIKEIYNIKSQLGLIYPYNNVNIDFGSNIEILFIFANQNPKHSKLNKDMENFRKTTVYKNLCNIAEIKIAKGSFMGYRLYDESLMKI</sequence>
<accession>A0A1G9HZ46</accession>
<name>A0A1G9HZ46_9FIRM</name>
<proteinExistence type="predicted"/>
<dbReference type="RefSeq" id="WP_092721682.1">
    <property type="nucleotide sequence ID" value="NZ_FNGW01000001.1"/>
</dbReference>
<dbReference type="EMBL" id="FNGW01000001">
    <property type="protein sequence ID" value="SDL18105.1"/>
    <property type="molecule type" value="Genomic_DNA"/>
</dbReference>
<dbReference type="Proteomes" id="UP000199068">
    <property type="component" value="Unassembled WGS sequence"/>
</dbReference>
<evidence type="ECO:0000313" key="2">
    <source>
        <dbReference type="Proteomes" id="UP000199068"/>
    </source>
</evidence>
<organism evidence="1 2">
    <name type="scientific">Romboutsia lituseburensis DSM 797</name>
    <dbReference type="NCBI Taxonomy" id="1121325"/>
    <lineage>
        <taxon>Bacteria</taxon>
        <taxon>Bacillati</taxon>
        <taxon>Bacillota</taxon>
        <taxon>Clostridia</taxon>
        <taxon>Peptostreptococcales</taxon>
        <taxon>Peptostreptococcaceae</taxon>
        <taxon>Romboutsia</taxon>
    </lineage>
</organism>
<reference evidence="1 2" key="1">
    <citation type="submission" date="2016-10" db="EMBL/GenBank/DDBJ databases">
        <authorList>
            <person name="de Groot N.N."/>
        </authorList>
    </citation>
    <scope>NUCLEOTIDE SEQUENCE [LARGE SCALE GENOMIC DNA]</scope>
    <source>
        <strain evidence="1 2">DSM 797</strain>
    </source>
</reference>
<gene>
    <name evidence="1" type="ORF">SAMN04515677_10134</name>
</gene>